<dbReference type="RefSeq" id="WP_067458370.1">
    <property type="nucleotide sequence ID" value="NZ_LVVY01000111.1"/>
</dbReference>
<proteinExistence type="predicted"/>
<feature type="transmembrane region" description="Helical" evidence="1">
    <location>
        <begin position="102"/>
        <end position="120"/>
    </location>
</feature>
<comment type="caution">
    <text evidence="2">The sequence shown here is derived from an EMBL/GenBank/DDBJ whole genome shotgun (WGS) entry which is preliminary data.</text>
</comment>
<dbReference type="Proteomes" id="UP000078389">
    <property type="component" value="Unassembled WGS sequence"/>
</dbReference>
<accession>A0A178HTR7</accession>
<evidence type="ECO:0000313" key="3">
    <source>
        <dbReference type="Proteomes" id="UP000078389"/>
    </source>
</evidence>
<keyword evidence="1" id="KW-0812">Transmembrane</keyword>
<evidence type="ECO:0000256" key="1">
    <source>
        <dbReference type="SAM" id="Phobius"/>
    </source>
</evidence>
<keyword evidence="3" id="KW-1185">Reference proteome</keyword>
<gene>
    <name evidence="2" type="ORF">A3840_14705</name>
</gene>
<reference evidence="2 3" key="1">
    <citation type="submission" date="2016-03" db="EMBL/GenBank/DDBJ databases">
        <title>Genome sequencing of Devosia sp. S37.</title>
        <authorList>
            <person name="Mohd Nor M."/>
        </authorList>
    </citation>
    <scope>NUCLEOTIDE SEQUENCE [LARGE SCALE GENOMIC DNA]</scope>
    <source>
        <strain evidence="2 3">S37</strain>
    </source>
</reference>
<dbReference type="AlphaFoldDB" id="A0A178HTR7"/>
<organism evidence="2 3">
    <name type="scientific">Devosia elaeis</name>
    <dbReference type="NCBI Taxonomy" id="1770058"/>
    <lineage>
        <taxon>Bacteria</taxon>
        <taxon>Pseudomonadati</taxon>
        <taxon>Pseudomonadota</taxon>
        <taxon>Alphaproteobacteria</taxon>
        <taxon>Hyphomicrobiales</taxon>
        <taxon>Devosiaceae</taxon>
        <taxon>Devosia</taxon>
    </lineage>
</organism>
<keyword evidence="1" id="KW-0472">Membrane</keyword>
<dbReference type="EMBL" id="LVVY01000111">
    <property type="protein sequence ID" value="OAM75424.1"/>
    <property type="molecule type" value="Genomic_DNA"/>
</dbReference>
<evidence type="ECO:0000313" key="2">
    <source>
        <dbReference type="EMBL" id="OAM75424.1"/>
    </source>
</evidence>
<keyword evidence="1" id="KW-1133">Transmembrane helix</keyword>
<sequence length="258" mass="29575">MQNPFEQAFVEARSNIHWARTPAGANGWDRMEAIIIRAWAESVLSMKRTELVLVSLRHFMFEGLLAPFSFFGRANDHPIYTLINVGVMIYVATQLLQYAIGIPVLVATFLALEFFVAPGFQRSNALMLTNILTAGRHMREFALELKEYPATHPHMSDVEFAGFLTKVTISADKEMKRVHDGLFKLYWSRQHMMNPDVSVQIQHALKRMVLANDHRYKQIAIEIARNIGSLDREPNHNGERWLSDELLPKLRTMQAARA</sequence>
<name>A0A178HTR7_9HYPH</name>
<protein>
    <submittedName>
        <fullName evidence="2">Uncharacterized protein</fullName>
    </submittedName>
</protein>